<comment type="function">
    <text evidence="5">May play a role in anterograde transport of membrane proteins from the endoplasmic reticulum to the Golgi.</text>
</comment>
<keyword evidence="4 5" id="KW-0472">Membrane</keyword>
<name>Q6CIG6_KLULA</name>
<keyword evidence="5" id="KW-0653">Protein transport</keyword>
<gene>
    <name evidence="8" type="ORF">KLLA0_F26829g</name>
</gene>
<keyword evidence="5" id="KW-0256">Endoplasmic reticulum</keyword>
<reference evidence="8 9" key="1">
    <citation type="journal article" date="2004" name="Nature">
        <title>Genome evolution in yeasts.</title>
        <authorList>
            <consortium name="Genolevures"/>
            <person name="Dujon B."/>
            <person name="Sherman D."/>
            <person name="Fischer G."/>
            <person name="Durrens P."/>
            <person name="Casaregola S."/>
            <person name="Lafontaine I."/>
            <person name="de Montigny J."/>
            <person name="Marck C."/>
            <person name="Neuveglise C."/>
            <person name="Talla E."/>
            <person name="Goffard N."/>
            <person name="Frangeul L."/>
            <person name="Aigle M."/>
            <person name="Anthouard V."/>
            <person name="Babour A."/>
            <person name="Barbe V."/>
            <person name="Barnay S."/>
            <person name="Blanchin S."/>
            <person name="Beckerich J.M."/>
            <person name="Beyne E."/>
            <person name="Bleykasten C."/>
            <person name="Boisrame A."/>
            <person name="Boyer J."/>
            <person name="Cattolico L."/>
            <person name="Confanioleri F."/>
            <person name="de Daruvar A."/>
            <person name="Despons L."/>
            <person name="Fabre E."/>
            <person name="Fairhead C."/>
            <person name="Ferry-Dumazet H."/>
            <person name="Groppi A."/>
            <person name="Hantraye F."/>
            <person name="Hennequin C."/>
            <person name="Jauniaux N."/>
            <person name="Joyet P."/>
            <person name="Kachouri R."/>
            <person name="Kerrest A."/>
            <person name="Koszul R."/>
            <person name="Lemaire M."/>
            <person name="Lesur I."/>
            <person name="Ma L."/>
            <person name="Muller H."/>
            <person name="Nicaud J.M."/>
            <person name="Nikolski M."/>
            <person name="Oztas S."/>
            <person name="Ozier-Kalogeropoulos O."/>
            <person name="Pellenz S."/>
            <person name="Potier S."/>
            <person name="Richard G.F."/>
            <person name="Straub M.L."/>
            <person name="Suleau A."/>
            <person name="Swennene D."/>
            <person name="Tekaia F."/>
            <person name="Wesolowski-Louvel M."/>
            <person name="Westhof E."/>
            <person name="Wirth B."/>
            <person name="Zeniou-Meyer M."/>
            <person name="Zivanovic I."/>
            <person name="Bolotin-Fukuhara M."/>
            <person name="Thierry A."/>
            <person name="Bouchier C."/>
            <person name="Caudron B."/>
            <person name="Scarpelli C."/>
            <person name="Gaillardin C."/>
            <person name="Weissenbach J."/>
            <person name="Wincker P."/>
            <person name="Souciet J.L."/>
        </authorList>
    </citation>
    <scope>NUCLEOTIDE SEQUENCE [LARGE SCALE GENOMIC DNA]</scope>
    <source>
        <strain evidence="9">ATCC 8585 / CBS 2359 / DSM 70799 / NBRC 1267 / NRRL Y-1140 / WM37</strain>
    </source>
</reference>
<dbReference type="eggNOG" id="KOG1962">
    <property type="taxonomic scope" value="Eukaryota"/>
</dbReference>
<dbReference type="PaxDb" id="284590-Q6CIG6"/>
<dbReference type="GO" id="GO:0006888">
    <property type="term" value="P:endoplasmic reticulum to Golgi vesicle-mediated transport"/>
    <property type="evidence" value="ECO:0007669"/>
    <property type="project" value="UniProtKB-UniRule"/>
</dbReference>
<dbReference type="OMA" id="QRNMYIS"/>
<evidence type="ECO:0000259" key="7">
    <source>
        <dbReference type="Pfam" id="PF05529"/>
    </source>
</evidence>
<dbReference type="AlphaFoldDB" id="Q6CIG6"/>
<comment type="similarity">
    <text evidence="5">Belongs to the BCAP29/BCAP31 family.</text>
</comment>
<dbReference type="InterPro" id="IPR008417">
    <property type="entry name" value="BAP29/BAP31"/>
</dbReference>
<evidence type="ECO:0000256" key="1">
    <source>
        <dbReference type="ARBA" id="ARBA00004141"/>
    </source>
</evidence>
<dbReference type="GO" id="GO:0070973">
    <property type="term" value="P:protein localization to endoplasmic reticulum exit site"/>
    <property type="evidence" value="ECO:0007669"/>
    <property type="project" value="UniProtKB-UniRule"/>
</dbReference>
<organism evidence="8 9">
    <name type="scientific">Kluyveromyces lactis (strain ATCC 8585 / CBS 2359 / DSM 70799 / NBRC 1267 / NRRL Y-1140 / WM37)</name>
    <name type="common">Yeast</name>
    <name type="synonym">Candida sphaerica</name>
    <dbReference type="NCBI Taxonomy" id="284590"/>
    <lineage>
        <taxon>Eukaryota</taxon>
        <taxon>Fungi</taxon>
        <taxon>Dikarya</taxon>
        <taxon>Ascomycota</taxon>
        <taxon>Saccharomycotina</taxon>
        <taxon>Saccharomycetes</taxon>
        <taxon>Saccharomycetales</taxon>
        <taxon>Saccharomycetaceae</taxon>
        <taxon>Kluyveromyces</taxon>
    </lineage>
</organism>
<dbReference type="STRING" id="284590.Q6CIG6"/>
<protein>
    <recommendedName>
        <fullName evidence="5">Endoplasmic reticulum transmembrane protein</fullName>
    </recommendedName>
</protein>
<evidence type="ECO:0000256" key="4">
    <source>
        <dbReference type="ARBA" id="ARBA00023136"/>
    </source>
</evidence>
<keyword evidence="2 5" id="KW-0812">Transmembrane</keyword>
<dbReference type="PANTHER" id="PTHR12701">
    <property type="entry name" value="BCR-ASSOCIATED PROTEIN, BAP"/>
    <property type="match status" value="1"/>
</dbReference>
<dbReference type="Proteomes" id="UP000000598">
    <property type="component" value="Chromosome F"/>
</dbReference>
<evidence type="ECO:0000256" key="3">
    <source>
        <dbReference type="ARBA" id="ARBA00022989"/>
    </source>
</evidence>
<feature type="transmembrane region" description="Helical" evidence="5">
    <location>
        <begin position="6"/>
        <end position="26"/>
    </location>
</feature>
<evidence type="ECO:0000313" key="8">
    <source>
        <dbReference type="EMBL" id="CAG98981.1"/>
    </source>
</evidence>
<evidence type="ECO:0000313" key="9">
    <source>
        <dbReference type="Proteomes" id="UP000000598"/>
    </source>
</evidence>
<dbReference type="EMBL" id="CR382126">
    <property type="protein sequence ID" value="CAG98981.1"/>
    <property type="molecule type" value="Genomic_DNA"/>
</dbReference>
<feature type="transmembrane region" description="Helical" evidence="5">
    <location>
        <begin position="100"/>
        <end position="121"/>
    </location>
</feature>
<evidence type="ECO:0000256" key="6">
    <source>
        <dbReference type="SAM" id="Coils"/>
    </source>
</evidence>
<keyword evidence="5" id="KW-0813">Transport</keyword>
<keyword evidence="3 5" id="KW-1133">Transmembrane helix</keyword>
<dbReference type="KEGG" id="kla:KLLA0_F26829g"/>
<feature type="domain" description="BAP29/BAP31 transmembrane" evidence="7">
    <location>
        <begin position="1"/>
        <end position="131"/>
    </location>
</feature>
<keyword evidence="9" id="KW-1185">Reference proteome</keyword>
<dbReference type="Pfam" id="PF05529">
    <property type="entry name" value="Bap31"/>
    <property type="match status" value="1"/>
</dbReference>
<proteinExistence type="inferred from homology"/>
<comment type="subcellular location">
    <subcellularLocation>
        <location evidence="5">Endoplasmic reticulum membrane</location>
        <topology evidence="5">Multi-pass membrane protein</topology>
    </subcellularLocation>
    <subcellularLocation>
        <location evidence="1">Membrane</location>
        <topology evidence="1">Multi-pass membrane protein</topology>
    </subcellularLocation>
</comment>
<feature type="transmembrane region" description="Helical" evidence="5">
    <location>
        <begin position="47"/>
        <end position="66"/>
    </location>
</feature>
<evidence type="ECO:0000256" key="2">
    <source>
        <dbReference type="ARBA" id="ARBA00022692"/>
    </source>
</evidence>
<keyword evidence="5" id="KW-0931">ER-Golgi transport</keyword>
<dbReference type="InterPro" id="IPR040463">
    <property type="entry name" value="BAP29/BAP31_N"/>
</dbReference>
<dbReference type="PANTHER" id="PTHR12701:SF19">
    <property type="entry name" value="ENDOPLASMIC RETICULUM TRANSMEMBRANE PROTEIN 1-RELATED"/>
    <property type="match status" value="1"/>
</dbReference>
<dbReference type="GO" id="GO:0005789">
    <property type="term" value="C:endoplasmic reticulum membrane"/>
    <property type="evidence" value="ECO:0007669"/>
    <property type="project" value="UniProtKB-SubCell"/>
</dbReference>
<evidence type="ECO:0000256" key="5">
    <source>
        <dbReference type="RuleBase" id="RU367026"/>
    </source>
</evidence>
<dbReference type="HOGENOM" id="CLU_087648_1_0_1"/>
<dbReference type="GO" id="GO:0006886">
    <property type="term" value="P:intracellular protein transport"/>
    <property type="evidence" value="ECO:0007669"/>
    <property type="project" value="UniProtKB-UniRule"/>
</dbReference>
<keyword evidence="6" id="KW-0175">Coiled coil</keyword>
<feature type="coiled-coil region" evidence="6">
    <location>
        <begin position="161"/>
        <end position="195"/>
    </location>
</feature>
<accession>Q6CIG6</accession>
<dbReference type="InParanoid" id="Q6CIG6"/>
<sequence>MSIYFSVLFILLVAQMAFMFMIVMPLHYQIRKRLVVFSDNFLSGPQFRTVVAILSCLVMLLFIDSWKRAQLPVFSHAEKPQDVASSLKTLTTRAYNQRNVYISGFILYFTICIPVLLNLLTRLVKYETLIRELNSVPAVENKQDEKDKNKAKEKEVASPQLTALQKELESKKVSLKALKIQINNLNEHFDATIKDKDPQPASEKKND</sequence>
<dbReference type="FunCoup" id="Q6CIG6">
    <property type="interactions" value="149"/>
</dbReference>